<evidence type="ECO:0000256" key="2">
    <source>
        <dbReference type="SAM" id="SignalP"/>
    </source>
</evidence>
<dbReference type="FunFam" id="2.70.70.10:FF:000006">
    <property type="entry name" value="M23 family peptidase"/>
    <property type="match status" value="1"/>
</dbReference>
<gene>
    <name evidence="4" type="ORF">D7D48_08920</name>
</gene>
<feature type="chain" id="PRO_5041335018" evidence="2">
    <location>
        <begin position="35"/>
        <end position="243"/>
    </location>
</feature>
<name>A0A3R8Q7M4_9SPHN</name>
<evidence type="ECO:0000259" key="3">
    <source>
        <dbReference type="Pfam" id="PF01551"/>
    </source>
</evidence>
<dbReference type="PANTHER" id="PTHR21666:SF289">
    <property type="entry name" value="L-ALA--D-GLU ENDOPEPTIDASE"/>
    <property type="match status" value="1"/>
</dbReference>
<sequence>MVSSALASCQSLILKAAAAIGILVAVATATPAVANSAAASSDTFRISPEDLKANQTALGVSDPEFRALNDSWGRINGAISKVVVAVPSINPVETMKFSSGFGFRNAPTRGASRNHKGIDIPGPVGTPIFATADGIIGRAEWVGGYGKFVEINHGNAVQTRYGHLSAMNVTPGQRIRKGDIVGYMGSTGRSTGSHLHYEVRIAGEAINPIAFLAPQQSDPTGAKFLLASKTTDSNAIGGPAEGE</sequence>
<dbReference type="InterPro" id="IPR011055">
    <property type="entry name" value="Dup_hybrid_motif"/>
</dbReference>
<dbReference type="Proteomes" id="UP000268553">
    <property type="component" value="Unassembled WGS sequence"/>
</dbReference>
<evidence type="ECO:0000256" key="1">
    <source>
        <dbReference type="ARBA" id="ARBA00022729"/>
    </source>
</evidence>
<evidence type="ECO:0000313" key="4">
    <source>
        <dbReference type="EMBL" id="RRQ51101.1"/>
    </source>
</evidence>
<evidence type="ECO:0000313" key="5">
    <source>
        <dbReference type="Proteomes" id="UP000268553"/>
    </source>
</evidence>
<dbReference type="Gene3D" id="2.70.70.10">
    <property type="entry name" value="Glucose Permease (Domain IIA)"/>
    <property type="match status" value="1"/>
</dbReference>
<reference evidence="4 5" key="1">
    <citation type="submission" date="2018-12" db="EMBL/GenBank/DDBJ databases">
        <authorList>
            <person name="Kim S.-J."/>
            <person name="Jung G.-Y."/>
        </authorList>
    </citation>
    <scope>NUCLEOTIDE SEQUENCE [LARGE SCALE GENOMIC DNA]</scope>
    <source>
        <strain evidence="4 5">03SU3-P</strain>
    </source>
</reference>
<accession>A0A3R8Q7M4</accession>
<feature type="domain" description="M23ase beta-sheet core" evidence="3">
    <location>
        <begin position="114"/>
        <end position="208"/>
    </location>
</feature>
<dbReference type="GO" id="GO:0004222">
    <property type="term" value="F:metalloendopeptidase activity"/>
    <property type="evidence" value="ECO:0007669"/>
    <property type="project" value="TreeGrafter"/>
</dbReference>
<keyword evidence="5" id="KW-1185">Reference proteome</keyword>
<dbReference type="InterPro" id="IPR016047">
    <property type="entry name" value="M23ase_b-sheet_dom"/>
</dbReference>
<dbReference type="PANTHER" id="PTHR21666">
    <property type="entry name" value="PEPTIDASE-RELATED"/>
    <property type="match status" value="1"/>
</dbReference>
<dbReference type="SUPFAM" id="SSF51261">
    <property type="entry name" value="Duplicated hybrid motif"/>
    <property type="match status" value="1"/>
</dbReference>
<dbReference type="CDD" id="cd12797">
    <property type="entry name" value="M23_peptidase"/>
    <property type="match status" value="1"/>
</dbReference>
<comment type="caution">
    <text evidence="4">The sequence shown here is derived from an EMBL/GenBank/DDBJ whole genome shotgun (WGS) entry which is preliminary data.</text>
</comment>
<dbReference type="EMBL" id="RWJI01000002">
    <property type="protein sequence ID" value="RRQ51101.1"/>
    <property type="molecule type" value="Genomic_DNA"/>
</dbReference>
<dbReference type="InterPro" id="IPR050570">
    <property type="entry name" value="Cell_wall_metabolism_enzyme"/>
</dbReference>
<protein>
    <submittedName>
        <fullName evidence="4">M23 family metallopeptidase</fullName>
    </submittedName>
</protein>
<feature type="signal peptide" evidence="2">
    <location>
        <begin position="1"/>
        <end position="34"/>
    </location>
</feature>
<dbReference type="Pfam" id="PF01551">
    <property type="entry name" value="Peptidase_M23"/>
    <property type="match status" value="1"/>
</dbReference>
<keyword evidence="1 2" id="KW-0732">Signal</keyword>
<proteinExistence type="predicted"/>
<dbReference type="AlphaFoldDB" id="A0A3R8Q7M4"/>
<dbReference type="OrthoDB" id="9815245at2"/>
<organism evidence="4 5">
    <name type="scientific">Sphingorhabdus wooponensis</name>
    <dbReference type="NCBI Taxonomy" id="940136"/>
    <lineage>
        <taxon>Bacteria</taxon>
        <taxon>Pseudomonadati</taxon>
        <taxon>Pseudomonadota</taxon>
        <taxon>Alphaproteobacteria</taxon>
        <taxon>Sphingomonadales</taxon>
        <taxon>Sphingomonadaceae</taxon>
        <taxon>Sphingorhabdus</taxon>
    </lineage>
</organism>
<dbReference type="RefSeq" id="WP_125231074.1">
    <property type="nucleotide sequence ID" value="NZ_RWJI01000002.1"/>
</dbReference>